<evidence type="ECO:0000256" key="1">
    <source>
        <dbReference type="SAM" id="MobiDB-lite"/>
    </source>
</evidence>
<keyword evidence="3" id="KW-1185">Reference proteome</keyword>
<evidence type="ECO:0000313" key="2">
    <source>
        <dbReference type="EMBL" id="EFN71078.1"/>
    </source>
</evidence>
<reference evidence="2 3" key="1">
    <citation type="journal article" date="2010" name="Science">
        <title>Genomic comparison of the ants Camponotus floridanus and Harpegnathos saltator.</title>
        <authorList>
            <person name="Bonasio R."/>
            <person name="Zhang G."/>
            <person name="Ye C."/>
            <person name="Mutti N.S."/>
            <person name="Fang X."/>
            <person name="Qin N."/>
            <person name="Donahue G."/>
            <person name="Yang P."/>
            <person name="Li Q."/>
            <person name="Li C."/>
            <person name="Zhang P."/>
            <person name="Huang Z."/>
            <person name="Berger S.L."/>
            <person name="Reinberg D."/>
            <person name="Wang J."/>
            <person name="Liebig J."/>
        </authorList>
    </citation>
    <scope>NUCLEOTIDE SEQUENCE [LARGE SCALE GENOMIC DNA]</scope>
    <source>
        <strain evidence="3">C129</strain>
    </source>
</reference>
<feature type="region of interest" description="Disordered" evidence="1">
    <location>
        <begin position="1"/>
        <end position="63"/>
    </location>
</feature>
<dbReference type="Proteomes" id="UP000000311">
    <property type="component" value="Unassembled WGS sequence"/>
</dbReference>
<protein>
    <submittedName>
        <fullName evidence="2">Uncharacterized protein</fullName>
    </submittedName>
</protein>
<feature type="compositionally biased region" description="Basic and acidic residues" evidence="1">
    <location>
        <begin position="1"/>
        <end position="13"/>
    </location>
</feature>
<name>E2A619_CAMFO</name>
<organism evidence="3">
    <name type="scientific">Camponotus floridanus</name>
    <name type="common">Florida carpenter ant</name>
    <dbReference type="NCBI Taxonomy" id="104421"/>
    <lineage>
        <taxon>Eukaryota</taxon>
        <taxon>Metazoa</taxon>
        <taxon>Ecdysozoa</taxon>
        <taxon>Arthropoda</taxon>
        <taxon>Hexapoda</taxon>
        <taxon>Insecta</taxon>
        <taxon>Pterygota</taxon>
        <taxon>Neoptera</taxon>
        <taxon>Endopterygota</taxon>
        <taxon>Hymenoptera</taxon>
        <taxon>Apocrita</taxon>
        <taxon>Aculeata</taxon>
        <taxon>Formicoidea</taxon>
        <taxon>Formicidae</taxon>
        <taxon>Formicinae</taxon>
        <taxon>Camponotus</taxon>
    </lineage>
</organism>
<dbReference type="AlphaFoldDB" id="E2A619"/>
<accession>E2A619</accession>
<evidence type="ECO:0000313" key="3">
    <source>
        <dbReference type="Proteomes" id="UP000000311"/>
    </source>
</evidence>
<proteinExistence type="predicted"/>
<dbReference type="InParanoid" id="E2A619"/>
<feature type="compositionally biased region" description="Basic residues" evidence="1">
    <location>
        <begin position="14"/>
        <end position="27"/>
    </location>
</feature>
<dbReference type="EMBL" id="GL437108">
    <property type="protein sequence ID" value="EFN71078.1"/>
    <property type="molecule type" value="Genomic_DNA"/>
</dbReference>
<gene>
    <name evidence="2" type="ORF">EAG_06233</name>
</gene>
<feature type="compositionally biased region" description="Basic and acidic residues" evidence="1">
    <location>
        <begin position="28"/>
        <end position="44"/>
    </location>
</feature>
<sequence length="122" mass="14282">MGRRDDGPTEYMRHRATKRRKKNKKKNKNEEGGRVDERVEVDDRREEEEGVGTSDSNYLELRADDPPGLLGHFKAQIILFEEEEEDVEVIVMKSQVKLRQVFLAMYEETQIGVSNHANLRHK</sequence>